<feature type="compositionally biased region" description="Acidic residues" evidence="2">
    <location>
        <begin position="93"/>
        <end position="104"/>
    </location>
</feature>
<dbReference type="GO" id="GO:0003676">
    <property type="term" value="F:nucleic acid binding"/>
    <property type="evidence" value="ECO:0007669"/>
    <property type="project" value="InterPro"/>
</dbReference>
<proteinExistence type="predicted"/>
<evidence type="ECO:0000313" key="5">
    <source>
        <dbReference type="Proteomes" id="UP000717996"/>
    </source>
</evidence>
<keyword evidence="1" id="KW-0479">Metal-binding</keyword>
<accession>A0A9P6XLR0</accession>
<dbReference type="AlphaFoldDB" id="A0A9P6XLR0"/>
<feature type="region of interest" description="Disordered" evidence="2">
    <location>
        <begin position="49"/>
        <end position="104"/>
    </location>
</feature>
<keyword evidence="1" id="KW-0862">Zinc</keyword>
<organism evidence="4 5">
    <name type="scientific">Rhizopus oryzae</name>
    <name type="common">Mucormycosis agent</name>
    <name type="synonym">Rhizopus arrhizus var. delemar</name>
    <dbReference type="NCBI Taxonomy" id="64495"/>
    <lineage>
        <taxon>Eukaryota</taxon>
        <taxon>Fungi</taxon>
        <taxon>Fungi incertae sedis</taxon>
        <taxon>Mucoromycota</taxon>
        <taxon>Mucoromycotina</taxon>
        <taxon>Mucoromycetes</taxon>
        <taxon>Mucorales</taxon>
        <taxon>Mucorineae</taxon>
        <taxon>Rhizopodaceae</taxon>
        <taxon>Rhizopus</taxon>
    </lineage>
</organism>
<dbReference type="InterPro" id="IPR036875">
    <property type="entry name" value="Znf_CCHC_sf"/>
</dbReference>
<evidence type="ECO:0000256" key="1">
    <source>
        <dbReference type="PROSITE-ProRule" id="PRU00047"/>
    </source>
</evidence>
<dbReference type="Proteomes" id="UP000717996">
    <property type="component" value="Unassembled WGS sequence"/>
</dbReference>
<keyword evidence="1" id="KW-0863">Zinc-finger</keyword>
<comment type="caution">
    <text evidence="4">The sequence shown here is derived from an EMBL/GenBank/DDBJ whole genome shotgun (WGS) entry which is preliminary data.</text>
</comment>
<reference evidence="4" key="1">
    <citation type="journal article" date="2020" name="Microb. Genom.">
        <title>Genetic diversity of clinical and environmental Mucorales isolates obtained from an investigation of mucormycosis cases among solid organ transplant recipients.</title>
        <authorList>
            <person name="Nguyen M.H."/>
            <person name="Kaul D."/>
            <person name="Muto C."/>
            <person name="Cheng S.J."/>
            <person name="Richter R.A."/>
            <person name="Bruno V.M."/>
            <person name="Liu G."/>
            <person name="Beyhan S."/>
            <person name="Sundermann A.J."/>
            <person name="Mounaud S."/>
            <person name="Pasculle A.W."/>
            <person name="Nierman W.C."/>
            <person name="Driscoll E."/>
            <person name="Cumbie R."/>
            <person name="Clancy C.J."/>
            <person name="Dupont C.L."/>
        </authorList>
    </citation>
    <scope>NUCLEOTIDE SEQUENCE</scope>
    <source>
        <strain evidence="4">GL16</strain>
    </source>
</reference>
<dbReference type="PROSITE" id="PS50158">
    <property type="entry name" value="ZF_CCHC"/>
    <property type="match status" value="1"/>
</dbReference>
<evidence type="ECO:0000259" key="3">
    <source>
        <dbReference type="PROSITE" id="PS50158"/>
    </source>
</evidence>
<protein>
    <recommendedName>
        <fullName evidence="3">CCHC-type domain-containing protein</fullName>
    </recommendedName>
</protein>
<dbReference type="InterPro" id="IPR001878">
    <property type="entry name" value="Znf_CCHC"/>
</dbReference>
<dbReference type="GO" id="GO:0008270">
    <property type="term" value="F:zinc ion binding"/>
    <property type="evidence" value="ECO:0007669"/>
    <property type="project" value="UniProtKB-KW"/>
</dbReference>
<evidence type="ECO:0000256" key="2">
    <source>
        <dbReference type="SAM" id="MobiDB-lite"/>
    </source>
</evidence>
<gene>
    <name evidence="4" type="ORF">G6F51_014473</name>
</gene>
<feature type="domain" description="CCHC-type" evidence="3">
    <location>
        <begin position="33"/>
        <end position="48"/>
    </location>
</feature>
<sequence length="104" mass="11444">MDLDAIRDALNAINANLNRRNRPAGMGDRRQIRCFGCQGFGHVKSECPTWRKSGGSQRDNRFGGNRKKHSLNSIASAGAQRQAGPSLGHLIDLETEDEDVINEP</sequence>
<dbReference type="EMBL" id="JAANIT010010750">
    <property type="protein sequence ID" value="KAG1523944.1"/>
    <property type="molecule type" value="Genomic_DNA"/>
</dbReference>
<evidence type="ECO:0000313" key="4">
    <source>
        <dbReference type="EMBL" id="KAG1523944.1"/>
    </source>
</evidence>
<dbReference type="SUPFAM" id="SSF57756">
    <property type="entry name" value="Retrovirus zinc finger-like domains"/>
    <property type="match status" value="1"/>
</dbReference>
<name>A0A9P6XLR0_RHIOR</name>